<dbReference type="CDD" id="cd07377">
    <property type="entry name" value="WHTH_GntR"/>
    <property type="match status" value="1"/>
</dbReference>
<keyword evidence="3" id="KW-0804">Transcription</keyword>
<dbReference type="SUPFAM" id="SSF48008">
    <property type="entry name" value="GntR ligand-binding domain-like"/>
    <property type="match status" value="1"/>
</dbReference>
<reference evidence="5 6" key="1">
    <citation type="submission" date="2023-04" db="EMBL/GenBank/DDBJ databases">
        <title>Forest soil microbial communities from Buena Vista Peninsula, Colon Province, Panama.</title>
        <authorList>
            <person name="Bouskill N."/>
        </authorList>
    </citation>
    <scope>NUCLEOTIDE SEQUENCE [LARGE SCALE GENOMIC DNA]</scope>
    <source>
        <strain evidence="5 6">GGS1</strain>
    </source>
</reference>
<accession>A0ABT6LE35</accession>
<dbReference type="InterPro" id="IPR008920">
    <property type="entry name" value="TF_FadR/GntR_C"/>
</dbReference>
<dbReference type="PANTHER" id="PTHR43537">
    <property type="entry name" value="TRANSCRIPTIONAL REGULATOR, GNTR FAMILY"/>
    <property type="match status" value="1"/>
</dbReference>
<dbReference type="SMART" id="SM00345">
    <property type="entry name" value="HTH_GNTR"/>
    <property type="match status" value="1"/>
</dbReference>
<dbReference type="Pfam" id="PF00392">
    <property type="entry name" value="GntR"/>
    <property type="match status" value="1"/>
</dbReference>
<dbReference type="SUPFAM" id="SSF46785">
    <property type="entry name" value="Winged helix' DNA-binding domain"/>
    <property type="match status" value="1"/>
</dbReference>
<evidence type="ECO:0000313" key="6">
    <source>
        <dbReference type="Proteomes" id="UP001160499"/>
    </source>
</evidence>
<dbReference type="Gene3D" id="1.10.10.10">
    <property type="entry name" value="Winged helix-like DNA-binding domain superfamily/Winged helix DNA-binding domain"/>
    <property type="match status" value="1"/>
</dbReference>
<organism evidence="5 6">
    <name type="scientific">Streptomyces pseudovenezuelae</name>
    <dbReference type="NCBI Taxonomy" id="67350"/>
    <lineage>
        <taxon>Bacteria</taxon>
        <taxon>Bacillati</taxon>
        <taxon>Actinomycetota</taxon>
        <taxon>Actinomycetes</taxon>
        <taxon>Kitasatosporales</taxon>
        <taxon>Streptomycetaceae</taxon>
        <taxon>Streptomyces</taxon>
        <taxon>Streptomyces aurantiacus group</taxon>
    </lineage>
</organism>
<keyword evidence="5" id="KW-0670">Pyruvate</keyword>
<proteinExistence type="predicted"/>
<name>A0ABT6LE35_9ACTN</name>
<dbReference type="EMBL" id="JARXVH010000002">
    <property type="protein sequence ID" value="MDH6214180.1"/>
    <property type="molecule type" value="Genomic_DNA"/>
</dbReference>
<comment type="caution">
    <text evidence="5">The sequence shown here is derived from an EMBL/GenBank/DDBJ whole genome shotgun (WGS) entry which is preliminary data.</text>
</comment>
<dbReference type="RefSeq" id="WP_280875240.1">
    <property type="nucleotide sequence ID" value="NZ_JARXVH010000002.1"/>
</dbReference>
<dbReference type="InterPro" id="IPR000524">
    <property type="entry name" value="Tscrpt_reg_HTH_GntR"/>
</dbReference>
<gene>
    <name evidence="5" type="ORF">M2283_001463</name>
</gene>
<dbReference type="InterPro" id="IPR011711">
    <property type="entry name" value="GntR_C"/>
</dbReference>
<evidence type="ECO:0000256" key="1">
    <source>
        <dbReference type="ARBA" id="ARBA00023015"/>
    </source>
</evidence>
<dbReference type="PRINTS" id="PR00035">
    <property type="entry name" value="HTHGNTR"/>
</dbReference>
<dbReference type="Proteomes" id="UP001160499">
    <property type="component" value="Unassembled WGS sequence"/>
</dbReference>
<dbReference type="PANTHER" id="PTHR43537:SF5">
    <property type="entry name" value="UXU OPERON TRANSCRIPTIONAL REGULATOR"/>
    <property type="match status" value="1"/>
</dbReference>
<evidence type="ECO:0000256" key="2">
    <source>
        <dbReference type="ARBA" id="ARBA00023125"/>
    </source>
</evidence>
<dbReference type="Pfam" id="PF07729">
    <property type="entry name" value="FCD"/>
    <property type="match status" value="1"/>
</dbReference>
<sequence>MPDAMRPLPRPRLYEQVVERLREYVQSEGLHAGDRLPPERDLAEWLGVSRTSVRQAIVALEVQGLVDTRHGGGTYLLRDRLDAEPLETMIDRRRRLPDVLDARDALETKLAALAAMRRTDEDLAEIDAALTAMSKAVERGELGAPEDQRFHAAVTAAGHSALLGDFMAEISLSIAESRTESLRQPGRPTQSLAQHRLIADAIRAGDAEAAARAMHHHVVTVGHVKLLGWTTDDENGS</sequence>
<evidence type="ECO:0000259" key="4">
    <source>
        <dbReference type="PROSITE" id="PS50949"/>
    </source>
</evidence>
<feature type="domain" description="HTH gntR-type" evidence="4">
    <location>
        <begin position="11"/>
        <end position="79"/>
    </location>
</feature>
<evidence type="ECO:0000256" key="3">
    <source>
        <dbReference type="ARBA" id="ARBA00023163"/>
    </source>
</evidence>
<dbReference type="InterPro" id="IPR036390">
    <property type="entry name" value="WH_DNA-bd_sf"/>
</dbReference>
<keyword evidence="2" id="KW-0238">DNA-binding</keyword>
<keyword evidence="1" id="KW-0805">Transcription regulation</keyword>
<keyword evidence="6" id="KW-1185">Reference proteome</keyword>
<protein>
    <submittedName>
        <fullName evidence="5">GntR family transcriptional repressor for pyruvate dehydrogenase complex</fullName>
    </submittedName>
</protein>
<dbReference type="InterPro" id="IPR036388">
    <property type="entry name" value="WH-like_DNA-bd_sf"/>
</dbReference>
<dbReference type="Gene3D" id="1.20.120.530">
    <property type="entry name" value="GntR ligand-binding domain-like"/>
    <property type="match status" value="1"/>
</dbReference>
<evidence type="ECO:0000313" key="5">
    <source>
        <dbReference type="EMBL" id="MDH6214180.1"/>
    </source>
</evidence>
<dbReference type="SMART" id="SM00895">
    <property type="entry name" value="FCD"/>
    <property type="match status" value="1"/>
</dbReference>
<dbReference type="PROSITE" id="PS50949">
    <property type="entry name" value="HTH_GNTR"/>
    <property type="match status" value="1"/>
</dbReference>